<dbReference type="AlphaFoldDB" id="A0A6C0H254"/>
<reference evidence="2" key="1">
    <citation type="journal article" date="2020" name="Nature">
        <title>Giant virus diversity and host interactions through global metagenomics.</title>
        <authorList>
            <person name="Schulz F."/>
            <person name="Roux S."/>
            <person name="Paez-Espino D."/>
            <person name="Jungbluth S."/>
            <person name="Walsh D.A."/>
            <person name="Denef V.J."/>
            <person name="McMahon K.D."/>
            <person name="Konstantinidis K.T."/>
            <person name="Eloe-Fadrosh E.A."/>
            <person name="Kyrpides N.C."/>
            <person name="Woyke T."/>
        </authorList>
    </citation>
    <scope>NUCLEOTIDE SEQUENCE</scope>
    <source>
        <strain evidence="2">GVMAG-M-3300023179-59</strain>
    </source>
</reference>
<evidence type="ECO:0000313" key="2">
    <source>
        <dbReference type="EMBL" id="QHT74460.1"/>
    </source>
</evidence>
<accession>A0A6C0H254</accession>
<name>A0A6C0H254_9ZZZZ</name>
<dbReference type="EMBL" id="MN739850">
    <property type="protein sequence ID" value="QHT74460.1"/>
    <property type="molecule type" value="Genomic_DNA"/>
</dbReference>
<feature type="compositionally biased region" description="Basic residues" evidence="1">
    <location>
        <begin position="1"/>
        <end position="24"/>
    </location>
</feature>
<feature type="compositionally biased region" description="Basic and acidic residues" evidence="1">
    <location>
        <begin position="50"/>
        <end position="64"/>
    </location>
</feature>
<proteinExistence type="predicted"/>
<evidence type="ECO:0000256" key="1">
    <source>
        <dbReference type="SAM" id="MobiDB-lite"/>
    </source>
</evidence>
<organism evidence="2">
    <name type="scientific">viral metagenome</name>
    <dbReference type="NCBI Taxonomy" id="1070528"/>
    <lineage>
        <taxon>unclassified sequences</taxon>
        <taxon>metagenomes</taxon>
        <taxon>organismal metagenomes</taxon>
    </lineage>
</organism>
<feature type="region of interest" description="Disordered" evidence="1">
    <location>
        <begin position="1"/>
        <end position="64"/>
    </location>
</feature>
<sequence>MNKSRKYISKRAKNKRNKKTRKNIKGGVWNFFRRKTQTPHPEPDPEPDPEFIRESKIDEVPDPELRESKTYQKDIFILNILGMGCIVNADREIKKDKYNYFTKIDYEDLCISSNTTIGSKPTSEMNNYMNSLLPSKLKDQILYHAATLKLGLNMSLLQKQHIIDELKNILEKYKYLIIFGFSEGGAVANAIAESINNSRELDLERVFIKTFGSIYISNYTKNVKIENYLIPGDLSQDFNGKRSLEPSNFSPHDYKNPYFQKLKELSPTTYFIRMDKYNSIIWIDNKYARKLRAKPDGKDEIPQFGLLTFGSQLGAEIHGLYYIKNQFITNVIELLYIDLKFNPREDYRYKEPKEDVNKIDSNNPH</sequence>
<protein>
    <submittedName>
        <fullName evidence="2">Uncharacterized protein</fullName>
    </submittedName>
</protein>